<dbReference type="RefSeq" id="WP_377929942.1">
    <property type="nucleotide sequence ID" value="NZ_JBHUEM010000046.1"/>
</dbReference>
<name>A0ABW4LUH9_9BACI</name>
<proteinExistence type="predicted"/>
<sequence length="53" mass="6158">MEEAKFWIENISNFGFPIVITIFLLVRLEKKIEMLKNSIVDLNKNISNSRGGF</sequence>
<feature type="transmembrane region" description="Helical" evidence="1">
    <location>
        <begin position="6"/>
        <end position="26"/>
    </location>
</feature>
<dbReference type="InterPro" id="IPR024419">
    <property type="entry name" value="YvrJ"/>
</dbReference>
<protein>
    <submittedName>
        <fullName evidence="2">YvrJ family protein</fullName>
    </submittedName>
</protein>
<keyword evidence="3" id="KW-1185">Reference proteome</keyword>
<keyword evidence="1" id="KW-0472">Membrane</keyword>
<dbReference type="Proteomes" id="UP001597214">
    <property type="component" value="Unassembled WGS sequence"/>
</dbReference>
<dbReference type="EMBL" id="JBHUEM010000046">
    <property type="protein sequence ID" value="MFD1738723.1"/>
    <property type="molecule type" value="Genomic_DNA"/>
</dbReference>
<keyword evidence="1" id="KW-1133">Transmembrane helix</keyword>
<dbReference type="Pfam" id="PF12841">
    <property type="entry name" value="YvrJ"/>
    <property type="match status" value="1"/>
</dbReference>
<reference evidence="3" key="1">
    <citation type="journal article" date="2019" name="Int. J. Syst. Evol. Microbiol.">
        <title>The Global Catalogue of Microorganisms (GCM) 10K type strain sequencing project: providing services to taxonomists for standard genome sequencing and annotation.</title>
        <authorList>
            <consortium name="The Broad Institute Genomics Platform"/>
            <consortium name="The Broad Institute Genome Sequencing Center for Infectious Disease"/>
            <person name="Wu L."/>
            <person name="Ma J."/>
        </authorList>
    </citation>
    <scope>NUCLEOTIDE SEQUENCE [LARGE SCALE GENOMIC DNA]</scope>
    <source>
        <strain evidence="3">CCUG 49339</strain>
    </source>
</reference>
<comment type="caution">
    <text evidence="2">The sequence shown here is derived from an EMBL/GenBank/DDBJ whole genome shotgun (WGS) entry which is preliminary data.</text>
</comment>
<evidence type="ECO:0000313" key="3">
    <source>
        <dbReference type="Proteomes" id="UP001597214"/>
    </source>
</evidence>
<evidence type="ECO:0000313" key="2">
    <source>
        <dbReference type="EMBL" id="MFD1738723.1"/>
    </source>
</evidence>
<evidence type="ECO:0000256" key="1">
    <source>
        <dbReference type="SAM" id="Phobius"/>
    </source>
</evidence>
<accession>A0ABW4LUH9</accession>
<keyword evidence="1" id="KW-0812">Transmembrane</keyword>
<gene>
    <name evidence="2" type="ORF">ACFSCX_19590</name>
</gene>
<organism evidence="2 3">
    <name type="scientific">Bacillus salitolerans</name>
    <dbReference type="NCBI Taxonomy" id="1437434"/>
    <lineage>
        <taxon>Bacteria</taxon>
        <taxon>Bacillati</taxon>
        <taxon>Bacillota</taxon>
        <taxon>Bacilli</taxon>
        <taxon>Bacillales</taxon>
        <taxon>Bacillaceae</taxon>
        <taxon>Bacillus</taxon>
    </lineage>
</organism>